<dbReference type="Gene3D" id="1.25.40.10">
    <property type="entry name" value="Tetratricopeptide repeat domain"/>
    <property type="match status" value="1"/>
</dbReference>
<reference evidence="1 2" key="1">
    <citation type="submission" date="2016-11" db="EMBL/GenBank/DDBJ databases">
        <authorList>
            <person name="Jaros S."/>
            <person name="Januszkiewicz K."/>
            <person name="Wedrychowicz H."/>
        </authorList>
    </citation>
    <scope>NUCLEOTIDE SEQUENCE [LARGE SCALE GENOMIC DNA]</scope>
    <source>
        <strain evidence="1 2">DSM 13106</strain>
    </source>
</reference>
<evidence type="ECO:0000313" key="1">
    <source>
        <dbReference type="EMBL" id="SHI15826.1"/>
    </source>
</evidence>
<dbReference type="Proteomes" id="UP000184389">
    <property type="component" value="Unassembled WGS sequence"/>
</dbReference>
<dbReference type="InterPro" id="IPR011990">
    <property type="entry name" value="TPR-like_helical_dom_sf"/>
</dbReference>
<dbReference type="AlphaFoldDB" id="A0A1M5YUT9"/>
<evidence type="ECO:0000313" key="2">
    <source>
        <dbReference type="Proteomes" id="UP000184389"/>
    </source>
</evidence>
<name>A0A1M5YUT9_9FIRM</name>
<dbReference type="SUPFAM" id="SSF48452">
    <property type="entry name" value="TPR-like"/>
    <property type="match status" value="1"/>
</dbReference>
<feature type="non-terminal residue" evidence="1">
    <location>
        <position position="1"/>
    </location>
</feature>
<gene>
    <name evidence="1" type="ORF">SAMN02745180_02466</name>
</gene>
<evidence type="ECO:0008006" key="3">
    <source>
        <dbReference type="Google" id="ProtNLM"/>
    </source>
</evidence>
<organism evidence="1 2">
    <name type="scientific">Sporanaerobacter acetigenes DSM 13106</name>
    <dbReference type="NCBI Taxonomy" id="1123281"/>
    <lineage>
        <taxon>Bacteria</taxon>
        <taxon>Bacillati</taxon>
        <taxon>Bacillota</taxon>
        <taxon>Tissierellia</taxon>
        <taxon>Tissierellales</taxon>
        <taxon>Sporanaerobacteraceae</taxon>
        <taxon>Sporanaerobacter</taxon>
    </lineage>
</organism>
<proteinExistence type="predicted"/>
<keyword evidence="2" id="KW-1185">Reference proteome</keyword>
<sequence length="269" mass="31502">ETIRRIELGKVIPKFETLELLSLAYKQDLNAMFLKYRIDDCSYFYEIKNRLERKFDGDEFDTLYIELEELNNCIKHIKSPFYKKLIEQLILLTHAVILYKNNNDNDESLNKLIEAIKITIPDFSLDNYNSFIYSSIEIRILMNIAFVLNGLGHKDKYQEIMEFCISSVDSNDEMYPKLCHNLAGVYRRNKNFEKALKFSNMGIDACQEIGDFNGLSILYYGKGIAQYKLNKIEYKKSLETSIVLCEAFGQEELKDKIISNCREIFGIKM</sequence>
<dbReference type="RefSeq" id="WP_084604288.1">
    <property type="nucleotide sequence ID" value="NZ_FQXR01000016.1"/>
</dbReference>
<protein>
    <recommendedName>
        <fullName evidence="3">Helix-turn-helix</fullName>
    </recommendedName>
</protein>
<dbReference type="EMBL" id="FQXR01000016">
    <property type="protein sequence ID" value="SHI15826.1"/>
    <property type="molecule type" value="Genomic_DNA"/>
</dbReference>
<dbReference type="STRING" id="1123281.SAMN02745180_02466"/>
<dbReference type="OrthoDB" id="1705762at2"/>
<accession>A0A1M5YUT9</accession>